<reference evidence="2" key="1">
    <citation type="submission" date="2024-05" db="EMBL/GenBank/DDBJ databases">
        <title>30 novel species of actinomycetes from the DSMZ collection.</title>
        <authorList>
            <person name="Nouioui I."/>
        </authorList>
    </citation>
    <scope>NUCLEOTIDE SEQUENCE</scope>
    <source>
        <strain evidence="2">DSM 41529</strain>
    </source>
</reference>
<evidence type="ECO:0000313" key="2">
    <source>
        <dbReference type="EMBL" id="MDT0543969.1"/>
    </source>
</evidence>
<comment type="caution">
    <text evidence="2">The sequence shown here is derived from an EMBL/GenBank/DDBJ whole genome shotgun (WGS) entry which is preliminary data.</text>
</comment>
<sequence>MEDQDRAARRARVRLVAIGGLALALLVGGGVLLTNAVSGQGASAAPSGERRSSTPHPTPSASSRGKMTPAKAKPMHLLKPESGKDGFSVGFPRTGPGAVSAAVYYLEESPFLDDVRTRQQLSAVTSRGSSAYIDKQVSEVRKVREAAGLAPSGGVPGGLTFTTNVNAIRATPLVNRRLVQVWLNYDRYATKPDGTPANEPIKDETTDLLLIWEDGDWKITDEPRYRKLRTFPASYDPDSPISWQSGWWQVAHVA</sequence>
<feature type="region of interest" description="Disordered" evidence="1">
    <location>
        <begin position="40"/>
        <end position="71"/>
    </location>
</feature>
<dbReference type="RefSeq" id="WP_311724381.1">
    <property type="nucleotide sequence ID" value="NZ_JAVRFD010000006.1"/>
</dbReference>
<evidence type="ECO:0000256" key="1">
    <source>
        <dbReference type="SAM" id="MobiDB-lite"/>
    </source>
</evidence>
<organism evidence="2 3">
    <name type="scientific">Streptomyces lonegramiae</name>
    <dbReference type="NCBI Taxonomy" id="3075524"/>
    <lineage>
        <taxon>Bacteria</taxon>
        <taxon>Bacillati</taxon>
        <taxon>Actinomycetota</taxon>
        <taxon>Actinomycetes</taxon>
        <taxon>Kitasatosporales</taxon>
        <taxon>Streptomycetaceae</taxon>
        <taxon>Streptomyces</taxon>
    </lineage>
</organism>
<gene>
    <name evidence="2" type="ORF">RND15_14840</name>
</gene>
<evidence type="ECO:0008006" key="4">
    <source>
        <dbReference type="Google" id="ProtNLM"/>
    </source>
</evidence>
<dbReference type="EMBL" id="JAVRFD010000006">
    <property type="protein sequence ID" value="MDT0543969.1"/>
    <property type="molecule type" value="Genomic_DNA"/>
</dbReference>
<accession>A0ABU2XDI0</accession>
<protein>
    <recommendedName>
        <fullName evidence="4">Integral membrane protein</fullName>
    </recommendedName>
</protein>
<name>A0ABU2XDI0_9ACTN</name>
<dbReference type="Proteomes" id="UP001180754">
    <property type="component" value="Unassembled WGS sequence"/>
</dbReference>
<proteinExistence type="predicted"/>
<keyword evidence="3" id="KW-1185">Reference proteome</keyword>
<evidence type="ECO:0000313" key="3">
    <source>
        <dbReference type="Proteomes" id="UP001180754"/>
    </source>
</evidence>